<name>A0A4Y7TN59_COPMI</name>
<dbReference type="InterPro" id="IPR009072">
    <property type="entry name" value="Histone-fold"/>
</dbReference>
<dbReference type="EMBL" id="QPFP01000007">
    <property type="protein sequence ID" value="TEB35401.1"/>
    <property type="molecule type" value="Genomic_DNA"/>
</dbReference>
<evidence type="ECO:0000256" key="3">
    <source>
        <dbReference type="ARBA" id="ARBA00017307"/>
    </source>
</evidence>
<dbReference type="InterPro" id="IPR019473">
    <property type="entry name" value="TFIID_su8_C"/>
</dbReference>
<dbReference type="InterPro" id="IPR006565">
    <property type="entry name" value="BTP"/>
</dbReference>
<dbReference type="OrthoDB" id="2193813at2759"/>
<dbReference type="AlphaFoldDB" id="A0A4Y7TN59"/>
<dbReference type="Pfam" id="PF07524">
    <property type="entry name" value="Bromo_TP"/>
    <property type="match status" value="1"/>
</dbReference>
<dbReference type="STRING" id="71717.A0A4Y7TN59"/>
<dbReference type="GO" id="GO:0046982">
    <property type="term" value="F:protein heterodimerization activity"/>
    <property type="evidence" value="ECO:0007669"/>
    <property type="project" value="InterPro"/>
</dbReference>
<evidence type="ECO:0000256" key="7">
    <source>
        <dbReference type="SAM" id="MobiDB-lite"/>
    </source>
</evidence>
<gene>
    <name evidence="10" type="ORF">FA13DRAFT_1728213</name>
</gene>
<feature type="region of interest" description="Disordered" evidence="7">
    <location>
        <begin position="186"/>
        <end position="217"/>
    </location>
</feature>
<dbReference type="Proteomes" id="UP000298030">
    <property type="component" value="Unassembled WGS sequence"/>
</dbReference>
<evidence type="ECO:0000313" key="10">
    <source>
        <dbReference type="EMBL" id="TEB35401.1"/>
    </source>
</evidence>
<protein>
    <recommendedName>
        <fullName evidence="3">Transcription initiation factor TFIID subunit 8</fullName>
    </recommendedName>
</protein>
<dbReference type="Gene3D" id="1.10.20.10">
    <property type="entry name" value="Histone, subunit A"/>
    <property type="match status" value="1"/>
</dbReference>
<evidence type="ECO:0000259" key="9">
    <source>
        <dbReference type="Pfam" id="PF10406"/>
    </source>
</evidence>
<dbReference type="InterPro" id="IPR037818">
    <property type="entry name" value="TAF8"/>
</dbReference>
<comment type="caution">
    <text evidence="10">The sequence shown here is derived from an EMBL/GenBank/DDBJ whole genome shotgun (WGS) entry which is preliminary data.</text>
</comment>
<dbReference type="PANTHER" id="PTHR46469:SF1">
    <property type="entry name" value="TRANSCRIPTION INITIATION FACTOR TFIID SUBUNIT 8"/>
    <property type="match status" value="1"/>
</dbReference>
<evidence type="ECO:0000256" key="1">
    <source>
        <dbReference type="ARBA" id="ARBA00004123"/>
    </source>
</evidence>
<dbReference type="GO" id="GO:0005669">
    <property type="term" value="C:transcription factor TFIID complex"/>
    <property type="evidence" value="ECO:0007669"/>
    <property type="project" value="InterPro"/>
</dbReference>
<evidence type="ECO:0000256" key="6">
    <source>
        <dbReference type="ARBA" id="ARBA00023242"/>
    </source>
</evidence>
<reference evidence="10 11" key="1">
    <citation type="journal article" date="2019" name="Nat. Ecol. Evol.">
        <title>Megaphylogeny resolves global patterns of mushroom evolution.</title>
        <authorList>
            <person name="Varga T."/>
            <person name="Krizsan K."/>
            <person name="Foldi C."/>
            <person name="Dima B."/>
            <person name="Sanchez-Garcia M."/>
            <person name="Sanchez-Ramirez S."/>
            <person name="Szollosi G.J."/>
            <person name="Szarkandi J.G."/>
            <person name="Papp V."/>
            <person name="Albert L."/>
            <person name="Andreopoulos W."/>
            <person name="Angelini C."/>
            <person name="Antonin V."/>
            <person name="Barry K.W."/>
            <person name="Bougher N.L."/>
            <person name="Buchanan P."/>
            <person name="Buyck B."/>
            <person name="Bense V."/>
            <person name="Catcheside P."/>
            <person name="Chovatia M."/>
            <person name="Cooper J."/>
            <person name="Damon W."/>
            <person name="Desjardin D."/>
            <person name="Finy P."/>
            <person name="Geml J."/>
            <person name="Haridas S."/>
            <person name="Hughes K."/>
            <person name="Justo A."/>
            <person name="Karasinski D."/>
            <person name="Kautmanova I."/>
            <person name="Kiss B."/>
            <person name="Kocsube S."/>
            <person name="Kotiranta H."/>
            <person name="LaButti K.M."/>
            <person name="Lechner B.E."/>
            <person name="Liimatainen K."/>
            <person name="Lipzen A."/>
            <person name="Lukacs Z."/>
            <person name="Mihaltcheva S."/>
            <person name="Morgado L.N."/>
            <person name="Niskanen T."/>
            <person name="Noordeloos M.E."/>
            <person name="Ohm R.A."/>
            <person name="Ortiz-Santana B."/>
            <person name="Ovrebo C."/>
            <person name="Racz N."/>
            <person name="Riley R."/>
            <person name="Savchenko A."/>
            <person name="Shiryaev A."/>
            <person name="Soop K."/>
            <person name="Spirin V."/>
            <person name="Szebenyi C."/>
            <person name="Tomsovsky M."/>
            <person name="Tulloss R.E."/>
            <person name="Uehling J."/>
            <person name="Grigoriev I.V."/>
            <person name="Vagvolgyi C."/>
            <person name="Papp T."/>
            <person name="Martin F.M."/>
            <person name="Miettinen O."/>
            <person name="Hibbett D.S."/>
            <person name="Nagy L.G."/>
        </authorList>
    </citation>
    <scope>NUCLEOTIDE SEQUENCE [LARGE SCALE GENOMIC DNA]</scope>
    <source>
        <strain evidence="10 11">FP101781</strain>
    </source>
</reference>
<feature type="domain" description="Transcription factor TFIID subunit 8 C-terminal" evidence="9">
    <location>
        <begin position="216"/>
        <end position="262"/>
    </location>
</feature>
<comment type="similarity">
    <text evidence="2">Belongs to the TAF8 family.</text>
</comment>
<feature type="compositionally biased region" description="Low complexity" evidence="7">
    <location>
        <begin position="186"/>
        <end position="197"/>
    </location>
</feature>
<keyword evidence="11" id="KW-1185">Reference proteome</keyword>
<feature type="domain" description="Bromodomain associated" evidence="8">
    <location>
        <begin position="87"/>
        <end position="160"/>
    </location>
</feature>
<evidence type="ECO:0000259" key="8">
    <source>
        <dbReference type="Pfam" id="PF07524"/>
    </source>
</evidence>
<dbReference type="PANTHER" id="PTHR46469">
    <property type="entry name" value="TRANSCRIPTION INITIATION FACTOR TFIID SUBUNIT 8"/>
    <property type="match status" value="1"/>
</dbReference>
<keyword evidence="6" id="KW-0539">Nucleus</keyword>
<dbReference type="GO" id="GO:0006367">
    <property type="term" value="P:transcription initiation at RNA polymerase II promoter"/>
    <property type="evidence" value="ECO:0007669"/>
    <property type="project" value="TreeGrafter"/>
</dbReference>
<evidence type="ECO:0000256" key="4">
    <source>
        <dbReference type="ARBA" id="ARBA00023015"/>
    </source>
</evidence>
<evidence type="ECO:0000313" key="11">
    <source>
        <dbReference type="Proteomes" id="UP000298030"/>
    </source>
</evidence>
<sequence length="298" mass="32540">MYQQPEVSAGDAVPFTASGSQQPQQAATYINQYYPAGYAPVTTVAGPIVAPGALSYYAFSSSNAAQTGAKPGEVSPPPAEPTVTPKVAENAMRKLVTAELKNVGFENAESMTVKQLELEVQAFVQQLFQRAHEYANLANRAGAIAPDLLKACDEFYLPVNELYSVAKRSKRKRRKINRVKANTVIYPPASRSPSPDLLDSDEEGTTPSLPLTLRQLPPHFPSLPPKHTYMKTPISPPKKAALPSLEKKLKTAGLVQKSLQNLLTATEENTNNEDAELLGHIVNWETGLHPRKRWKVGK</sequence>
<dbReference type="CDD" id="cd08049">
    <property type="entry name" value="TAF8"/>
    <property type="match status" value="1"/>
</dbReference>
<proteinExistence type="inferred from homology"/>
<keyword evidence="4" id="KW-0805">Transcription regulation</keyword>
<comment type="subcellular location">
    <subcellularLocation>
        <location evidence="1">Nucleus</location>
    </subcellularLocation>
</comment>
<organism evidence="10 11">
    <name type="scientific">Coprinellus micaceus</name>
    <name type="common">Glistening ink-cap mushroom</name>
    <name type="synonym">Coprinus micaceus</name>
    <dbReference type="NCBI Taxonomy" id="71717"/>
    <lineage>
        <taxon>Eukaryota</taxon>
        <taxon>Fungi</taxon>
        <taxon>Dikarya</taxon>
        <taxon>Basidiomycota</taxon>
        <taxon>Agaricomycotina</taxon>
        <taxon>Agaricomycetes</taxon>
        <taxon>Agaricomycetidae</taxon>
        <taxon>Agaricales</taxon>
        <taxon>Agaricineae</taxon>
        <taxon>Psathyrellaceae</taxon>
        <taxon>Coprinellus</taxon>
    </lineage>
</organism>
<dbReference type="CDD" id="cd00076">
    <property type="entry name" value="HFD_SF"/>
    <property type="match status" value="1"/>
</dbReference>
<keyword evidence="5" id="KW-0804">Transcription</keyword>
<evidence type="ECO:0000256" key="5">
    <source>
        <dbReference type="ARBA" id="ARBA00023163"/>
    </source>
</evidence>
<evidence type="ECO:0000256" key="2">
    <source>
        <dbReference type="ARBA" id="ARBA00008767"/>
    </source>
</evidence>
<accession>A0A4Y7TN59</accession>
<dbReference type="Pfam" id="PF10406">
    <property type="entry name" value="TAF8_C"/>
    <property type="match status" value="1"/>
</dbReference>